<evidence type="ECO:0000256" key="4">
    <source>
        <dbReference type="ARBA" id="ARBA00023295"/>
    </source>
</evidence>
<dbReference type="InterPro" id="IPR017853">
    <property type="entry name" value="GH"/>
</dbReference>
<reference evidence="8" key="1">
    <citation type="submission" date="2020-07" db="EMBL/GenBank/DDBJ databases">
        <title>Draft Genome Sequence of a Deep-Sea Yeast, Naganishia (Cryptococcus) liquefaciens strain N6.</title>
        <authorList>
            <person name="Han Y.W."/>
            <person name="Kajitani R."/>
            <person name="Morimoto H."/>
            <person name="Parhat M."/>
            <person name="Tsubouchi H."/>
            <person name="Bakenova O."/>
            <person name="Ogata M."/>
            <person name="Argunhan B."/>
            <person name="Aoki R."/>
            <person name="Kajiwara S."/>
            <person name="Itoh T."/>
            <person name="Iwasaki H."/>
        </authorList>
    </citation>
    <scope>NUCLEOTIDE SEQUENCE</scope>
    <source>
        <strain evidence="8">N6</strain>
    </source>
</reference>
<dbReference type="OrthoDB" id="65569at2759"/>
<evidence type="ECO:0000256" key="1">
    <source>
        <dbReference type="ARBA" id="ARBA00010838"/>
    </source>
</evidence>
<keyword evidence="4 7" id="KW-0326">Glycosidase</keyword>
<sequence length="488" mass="55539">MITNSIAQDPSLKGILPPDFQYGYASASYQIEGGYEQDGRGPSIWDEYLKDQENGNEAVDSYNRFRDDIALLKEYGSSAYRFSISWSRVKPLGGKDDPVNEKGIAYYDQLINALLEAGITPWVTIYHWDLPLELQKRYNGLATDDSSRIVEDFVSYSQLLFDHFGDRVKNWITLNEPLVATALSSFGLVPKWDARKSPFTHARNLLLVHGYTVDLYRKQYQAKQGGQIGITLNCDWAAPIDDSPEARACAEQSLASVLGWFADPVYNGKLNPILKERFGEAFPDFSPEEWKVLKGSSDFFGLNHYGTKYATGKKLDTNKVYEADSTVQDKVAFFFAGNVELSAFDKNGQVIGNRGFRDHPLDVPWGFRKLLQYCWDKYCKENGIPIVITENGFATDGEAEMTLEEVVNDTQRQTYYNGYVKELVEAVRDDGIKISGYMGWSLLDNLEWMFGYTPRFGVTYVDRQHDFKRYPKDSTKLLKAIWEHAVAK</sequence>
<dbReference type="PRINTS" id="PR00131">
    <property type="entry name" value="GLHYDRLASE1"/>
</dbReference>
<evidence type="ECO:0000313" key="9">
    <source>
        <dbReference type="Proteomes" id="UP000620104"/>
    </source>
</evidence>
<evidence type="ECO:0000256" key="6">
    <source>
        <dbReference type="RuleBase" id="RU003690"/>
    </source>
</evidence>
<proteinExistence type="inferred from homology"/>
<feature type="active site" description="Nucleophile" evidence="5">
    <location>
        <position position="390"/>
    </location>
</feature>
<name>A0A8H3TVC1_9TREE</name>
<dbReference type="AlphaFoldDB" id="A0A8H3TVC1"/>
<dbReference type="EC" id="3.2.1.21" evidence="2"/>
<organism evidence="8 9">
    <name type="scientific">Naganishia liquefaciens</name>
    <dbReference type="NCBI Taxonomy" id="104408"/>
    <lineage>
        <taxon>Eukaryota</taxon>
        <taxon>Fungi</taxon>
        <taxon>Dikarya</taxon>
        <taxon>Basidiomycota</taxon>
        <taxon>Agaricomycotina</taxon>
        <taxon>Tremellomycetes</taxon>
        <taxon>Filobasidiales</taxon>
        <taxon>Filobasidiaceae</taxon>
        <taxon>Naganishia</taxon>
    </lineage>
</organism>
<dbReference type="InterPro" id="IPR018120">
    <property type="entry name" value="Glyco_hydro_1_AS"/>
</dbReference>
<comment type="caution">
    <text evidence="8">The sequence shown here is derived from an EMBL/GenBank/DDBJ whole genome shotgun (WGS) entry which is preliminary data.</text>
</comment>
<dbReference type="InterPro" id="IPR001360">
    <property type="entry name" value="Glyco_hydro_1"/>
</dbReference>
<dbReference type="Pfam" id="PF00232">
    <property type="entry name" value="Glyco_hydro_1"/>
    <property type="match status" value="1"/>
</dbReference>
<dbReference type="InterPro" id="IPR033132">
    <property type="entry name" value="GH_1_N_CS"/>
</dbReference>
<dbReference type="PROSITE" id="PS00653">
    <property type="entry name" value="GLYCOSYL_HYDROL_F1_2"/>
    <property type="match status" value="1"/>
</dbReference>
<dbReference type="GO" id="GO:0005975">
    <property type="term" value="P:carbohydrate metabolic process"/>
    <property type="evidence" value="ECO:0007669"/>
    <property type="project" value="InterPro"/>
</dbReference>
<dbReference type="Proteomes" id="UP000620104">
    <property type="component" value="Unassembled WGS sequence"/>
</dbReference>
<dbReference type="Gene3D" id="3.20.20.80">
    <property type="entry name" value="Glycosidases"/>
    <property type="match status" value="1"/>
</dbReference>
<accession>A0A8H3TVC1</accession>
<dbReference type="PANTHER" id="PTHR10353:SF36">
    <property type="entry name" value="LP05116P"/>
    <property type="match status" value="1"/>
</dbReference>
<evidence type="ECO:0000256" key="7">
    <source>
        <dbReference type="RuleBase" id="RU004468"/>
    </source>
</evidence>
<protein>
    <recommendedName>
        <fullName evidence="2">beta-glucosidase</fullName>
        <ecNumber evidence="2">3.2.1.21</ecNumber>
    </recommendedName>
</protein>
<evidence type="ECO:0000256" key="5">
    <source>
        <dbReference type="PROSITE-ProRule" id="PRU10055"/>
    </source>
</evidence>
<dbReference type="EMBL" id="BLZA01000023">
    <property type="protein sequence ID" value="GHJ87827.1"/>
    <property type="molecule type" value="Genomic_DNA"/>
</dbReference>
<dbReference type="PANTHER" id="PTHR10353">
    <property type="entry name" value="GLYCOSYL HYDROLASE"/>
    <property type="match status" value="1"/>
</dbReference>
<dbReference type="PROSITE" id="PS00572">
    <property type="entry name" value="GLYCOSYL_HYDROL_F1_1"/>
    <property type="match status" value="1"/>
</dbReference>
<keyword evidence="9" id="KW-1185">Reference proteome</keyword>
<evidence type="ECO:0000313" key="8">
    <source>
        <dbReference type="EMBL" id="GHJ87827.1"/>
    </source>
</evidence>
<dbReference type="SUPFAM" id="SSF51445">
    <property type="entry name" value="(Trans)glycosidases"/>
    <property type="match status" value="1"/>
</dbReference>
<evidence type="ECO:0000256" key="3">
    <source>
        <dbReference type="ARBA" id="ARBA00022801"/>
    </source>
</evidence>
<gene>
    <name evidence="8" type="ORF">NliqN6_4229</name>
</gene>
<comment type="similarity">
    <text evidence="1 6">Belongs to the glycosyl hydrolase 1 family.</text>
</comment>
<keyword evidence="3 7" id="KW-0378">Hydrolase</keyword>
<evidence type="ECO:0000256" key="2">
    <source>
        <dbReference type="ARBA" id="ARBA00012744"/>
    </source>
</evidence>
<dbReference type="GO" id="GO:0008422">
    <property type="term" value="F:beta-glucosidase activity"/>
    <property type="evidence" value="ECO:0007669"/>
    <property type="project" value="TreeGrafter"/>
</dbReference>